<gene>
    <name evidence="3" type="ORF">KIH27_18040</name>
</gene>
<evidence type="ECO:0000313" key="3">
    <source>
        <dbReference type="EMBL" id="MBS9535490.1"/>
    </source>
</evidence>
<protein>
    <submittedName>
        <fullName evidence="3">Metallophosphoesterase</fullName>
    </submittedName>
</protein>
<dbReference type="InterPro" id="IPR050126">
    <property type="entry name" value="Ap4A_hydrolase"/>
</dbReference>
<dbReference type="PANTHER" id="PTHR42850:SF7">
    <property type="entry name" value="BIS(5'-NUCLEOSYL)-TETRAPHOSPHATASE PRPE [ASYMMETRICAL]"/>
    <property type="match status" value="1"/>
</dbReference>
<dbReference type="PANTHER" id="PTHR42850">
    <property type="entry name" value="METALLOPHOSPHOESTERASE"/>
    <property type="match status" value="1"/>
</dbReference>
<dbReference type="Proteomes" id="UP001519535">
    <property type="component" value="Unassembled WGS sequence"/>
</dbReference>
<proteinExistence type="predicted"/>
<feature type="region of interest" description="Disordered" evidence="1">
    <location>
        <begin position="90"/>
        <end position="117"/>
    </location>
</feature>
<dbReference type="Gene3D" id="3.60.21.10">
    <property type="match status" value="1"/>
</dbReference>
<evidence type="ECO:0000313" key="4">
    <source>
        <dbReference type="Proteomes" id="UP001519535"/>
    </source>
</evidence>
<dbReference type="RefSeq" id="WP_214094347.1">
    <property type="nucleotide sequence ID" value="NZ_JAHCLR010000045.1"/>
</dbReference>
<dbReference type="EMBL" id="JAHCLR010000045">
    <property type="protein sequence ID" value="MBS9535490.1"/>
    <property type="molecule type" value="Genomic_DNA"/>
</dbReference>
<dbReference type="SUPFAM" id="SSF56300">
    <property type="entry name" value="Metallo-dependent phosphatases"/>
    <property type="match status" value="1"/>
</dbReference>
<name>A0ABS5RMH2_9MYCO</name>
<accession>A0ABS5RMH2</accession>
<keyword evidence="4" id="KW-1185">Reference proteome</keyword>
<comment type="caution">
    <text evidence="3">The sequence shown here is derived from an EMBL/GenBank/DDBJ whole genome shotgun (WGS) entry which is preliminary data.</text>
</comment>
<organism evidence="3 4">
    <name type="scientific">Mycolicibacter acidiphilus</name>
    <dbReference type="NCBI Taxonomy" id="2835306"/>
    <lineage>
        <taxon>Bacteria</taxon>
        <taxon>Bacillati</taxon>
        <taxon>Actinomycetota</taxon>
        <taxon>Actinomycetes</taxon>
        <taxon>Mycobacteriales</taxon>
        <taxon>Mycobacteriaceae</taxon>
        <taxon>Mycolicibacter</taxon>
    </lineage>
</organism>
<feature type="domain" description="Calcineurin-like phosphoesterase" evidence="2">
    <location>
        <begin position="11"/>
        <end position="101"/>
    </location>
</feature>
<evidence type="ECO:0000256" key="1">
    <source>
        <dbReference type="SAM" id="MobiDB-lite"/>
    </source>
</evidence>
<dbReference type="InterPro" id="IPR004843">
    <property type="entry name" value="Calcineurin-like_PHP"/>
</dbReference>
<evidence type="ECO:0000259" key="2">
    <source>
        <dbReference type="Pfam" id="PF00149"/>
    </source>
</evidence>
<sequence length="355" mass="39682">MPQNTVDGYDIIGDIHGCADELTALLELMDYRPDGYGVYRHPGRTAVFVGDLIDRGPQQLEVLKIVRGMVDVGSALMVLGNHEFNALAYHTEDPENPGKSLRVHDDPDDERSKKNEKQHAEFVRQLTDAQQREYLDWFRTQPLWLDLKALRVVHACWHQKSIDVLRAELPGDRLATDDALVRATREGDSVYEAVEILLKGPEINLTQEKYGQPRYLDKDGAEREDARMRWWDAEAATLRGVAEMSAGYKTVDGARYPALPEIPVSESDRGYTYTGPVPVFFGHYWRKGNPQAGQDYTDYTACVDFSVGKGAAEGGALNAYRWSGESIIDPEHYVKVDAVWAGASVVPASARQPAT</sequence>
<reference evidence="3 4" key="1">
    <citation type="submission" date="2021-05" db="EMBL/GenBank/DDBJ databases">
        <title>Mycobacterium acidophilum sp. nov., an extremely acid-tolerant member of the genus Mycobacterium.</title>
        <authorList>
            <person name="Xia J."/>
        </authorList>
    </citation>
    <scope>NUCLEOTIDE SEQUENCE [LARGE SCALE GENOMIC DNA]</scope>
    <source>
        <strain evidence="3 4">M1</strain>
    </source>
</reference>
<dbReference type="Pfam" id="PF00149">
    <property type="entry name" value="Metallophos"/>
    <property type="match status" value="1"/>
</dbReference>
<feature type="compositionally biased region" description="Basic and acidic residues" evidence="1">
    <location>
        <begin position="102"/>
        <end position="117"/>
    </location>
</feature>
<dbReference type="InterPro" id="IPR029052">
    <property type="entry name" value="Metallo-depent_PP-like"/>
</dbReference>